<evidence type="ECO:0000256" key="1">
    <source>
        <dbReference type="SAM" id="MobiDB-lite"/>
    </source>
</evidence>
<feature type="compositionally biased region" description="Low complexity" evidence="1">
    <location>
        <begin position="85"/>
        <end position="126"/>
    </location>
</feature>
<evidence type="ECO:0000313" key="3">
    <source>
        <dbReference type="Proteomes" id="UP000076738"/>
    </source>
</evidence>
<evidence type="ECO:0000313" key="2">
    <source>
        <dbReference type="EMBL" id="KZO92169.1"/>
    </source>
</evidence>
<dbReference type="AlphaFoldDB" id="A0A167I0C2"/>
<feature type="compositionally biased region" description="Low complexity" evidence="1">
    <location>
        <begin position="26"/>
        <end position="38"/>
    </location>
</feature>
<sequence>MSPFTFLAEATTPHRLRKRSTSPKHAPSAARAPSTPSAIPRLQRRAEETPARMKAKEWYRAETSSSSPTKPPRVKTPYPTRVKRPSTAPTPRTPSASSATSAASQANTEQPSRSPLPASASLPQLDALDRTTLQQLEQLSFELAALTASSAHTPPRKKSVLTRSPRLGNIVEVDTPGRGTPCAVEASREEVLREVGRLGRELRELAW</sequence>
<accession>A0A167I0C2</accession>
<name>A0A167I0C2_CALVF</name>
<reference evidence="2 3" key="1">
    <citation type="journal article" date="2016" name="Mol. Biol. Evol.">
        <title>Comparative Genomics of Early-Diverging Mushroom-Forming Fungi Provides Insights into the Origins of Lignocellulose Decay Capabilities.</title>
        <authorList>
            <person name="Nagy L.G."/>
            <person name="Riley R."/>
            <person name="Tritt A."/>
            <person name="Adam C."/>
            <person name="Daum C."/>
            <person name="Floudas D."/>
            <person name="Sun H."/>
            <person name="Yadav J.S."/>
            <person name="Pangilinan J."/>
            <person name="Larsson K.H."/>
            <person name="Matsuura K."/>
            <person name="Barry K."/>
            <person name="Labutti K."/>
            <person name="Kuo R."/>
            <person name="Ohm R.A."/>
            <person name="Bhattacharya S.S."/>
            <person name="Shirouzu T."/>
            <person name="Yoshinaga Y."/>
            <person name="Martin F.M."/>
            <person name="Grigoriev I.V."/>
            <person name="Hibbett D.S."/>
        </authorList>
    </citation>
    <scope>NUCLEOTIDE SEQUENCE [LARGE SCALE GENOMIC DNA]</scope>
    <source>
        <strain evidence="2 3">TUFC12733</strain>
    </source>
</reference>
<organism evidence="2 3">
    <name type="scientific">Calocera viscosa (strain TUFC12733)</name>
    <dbReference type="NCBI Taxonomy" id="1330018"/>
    <lineage>
        <taxon>Eukaryota</taxon>
        <taxon>Fungi</taxon>
        <taxon>Dikarya</taxon>
        <taxon>Basidiomycota</taxon>
        <taxon>Agaricomycotina</taxon>
        <taxon>Dacrymycetes</taxon>
        <taxon>Dacrymycetales</taxon>
        <taxon>Dacrymycetaceae</taxon>
        <taxon>Calocera</taxon>
    </lineage>
</organism>
<protein>
    <submittedName>
        <fullName evidence="2">Uncharacterized protein</fullName>
    </submittedName>
</protein>
<gene>
    <name evidence="2" type="ORF">CALVIDRAFT_530306</name>
</gene>
<proteinExistence type="predicted"/>
<dbReference type="Proteomes" id="UP000076738">
    <property type="component" value="Unassembled WGS sequence"/>
</dbReference>
<feature type="region of interest" description="Disordered" evidence="1">
    <location>
        <begin position="1"/>
        <end position="126"/>
    </location>
</feature>
<feature type="compositionally biased region" description="Basic and acidic residues" evidence="1">
    <location>
        <begin position="44"/>
        <end position="60"/>
    </location>
</feature>
<keyword evidence="3" id="KW-1185">Reference proteome</keyword>
<dbReference type="OrthoDB" id="3365607at2759"/>
<dbReference type="EMBL" id="KV417313">
    <property type="protein sequence ID" value="KZO92169.1"/>
    <property type="molecule type" value="Genomic_DNA"/>
</dbReference>